<feature type="binding site" description="axial binding residue" evidence="13">
    <location>
        <position position="446"/>
    </location>
    <ligand>
        <name>heme</name>
        <dbReference type="ChEBI" id="CHEBI:30413"/>
    </ligand>
    <ligandPart>
        <name>Fe</name>
        <dbReference type="ChEBI" id="CHEBI:18248"/>
    </ligandPart>
</feature>
<evidence type="ECO:0000256" key="4">
    <source>
        <dbReference type="ARBA" id="ARBA00010617"/>
    </source>
</evidence>
<dbReference type="Pfam" id="PF00067">
    <property type="entry name" value="p450"/>
    <property type="match status" value="1"/>
</dbReference>
<reference evidence="15" key="1">
    <citation type="journal article" date="2018" name="Genome Biol. Evol.">
        <title>Genomics and development of Lentinus tigrinus, a white-rot wood-decaying mushroom with dimorphic fruiting bodies.</title>
        <authorList>
            <person name="Wu B."/>
            <person name="Xu Z."/>
            <person name="Knudson A."/>
            <person name="Carlson A."/>
            <person name="Chen N."/>
            <person name="Kovaka S."/>
            <person name="LaButti K."/>
            <person name="Lipzen A."/>
            <person name="Pennachio C."/>
            <person name="Riley R."/>
            <person name="Schakwitz W."/>
            <person name="Umezawa K."/>
            <person name="Ohm R.A."/>
            <person name="Grigoriev I.V."/>
            <person name="Nagy L.G."/>
            <person name="Gibbons J."/>
            <person name="Hibbett D."/>
        </authorList>
    </citation>
    <scope>NUCLEOTIDE SEQUENCE [LARGE SCALE GENOMIC DNA]</scope>
    <source>
        <strain evidence="15">ALCF2SS1-6</strain>
    </source>
</reference>
<keyword evidence="10 13" id="KW-0408">Iron</keyword>
<evidence type="ECO:0000256" key="8">
    <source>
        <dbReference type="ARBA" id="ARBA00022989"/>
    </source>
</evidence>
<keyword evidence="8" id="KW-1133">Transmembrane helix</keyword>
<comment type="subcellular location">
    <subcellularLocation>
        <location evidence="2">Membrane</location>
        <topology evidence="2">Single-pass membrane protein</topology>
    </subcellularLocation>
</comment>
<evidence type="ECO:0000256" key="1">
    <source>
        <dbReference type="ARBA" id="ARBA00001971"/>
    </source>
</evidence>
<keyword evidence="16" id="KW-1185">Reference proteome</keyword>
<proteinExistence type="inferred from homology"/>
<comment type="similarity">
    <text evidence="4 14">Belongs to the cytochrome P450 family.</text>
</comment>
<evidence type="ECO:0000256" key="9">
    <source>
        <dbReference type="ARBA" id="ARBA00023002"/>
    </source>
</evidence>
<keyword evidence="5 13" id="KW-0349">Heme</keyword>
<protein>
    <submittedName>
        <fullName evidence="15">Cytochrome P450</fullName>
    </submittedName>
</protein>
<evidence type="ECO:0000256" key="7">
    <source>
        <dbReference type="ARBA" id="ARBA00022723"/>
    </source>
</evidence>
<dbReference type="InterPro" id="IPR002401">
    <property type="entry name" value="Cyt_P450_E_grp-I"/>
</dbReference>
<keyword evidence="7 13" id="KW-0479">Metal-binding</keyword>
<keyword evidence="11 14" id="KW-0503">Monooxygenase</keyword>
<dbReference type="EMBL" id="ML122261">
    <property type="protein sequence ID" value="RPD61603.1"/>
    <property type="molecule type" value="Genomic_DNA"/>
</dbReference>
<comment type="cofactor">
    <cofactor evidence="1 13">
        <name>heme</name>
        <dbReference type="ChEBI" id="CHEBI:30413"/>
    </cofactor>
</comment>
<dbReference type="GO" id="GO:0005506">
    <property type="term" value="F:iron ion binding"/>
    <property type="evidence" value="ECO:0007669"/>
    <property type="project" value="InterPro"/>
</dbReference>
<organism evidence="15 16">
    <name type="scientific">Lentinus tigrinus ALCF2SS1-6</name>
    <dbReference type="NCBI Taxonomy" id="1328759"/>
    <lineage>
        <taxon>Eukaryota</taxon>
        <taxon>Fungi</taxon>
        <taxon>Dikarya</taxon>
        <taxon>Basidiomycota</taxon>
        <taxon>Agaricomycotina</taxon>
        <taxon>Agaricomycetes</taxon>
        <taxon>Polyporales</taxon>
        <taxon>Polyporaceae</taxon>
        <taxon>Lentinus</taxon>
    </lineage>
</organism>
<dbReference type="AlphaFoldDB" id="A0A5C2SCU8"/>
<evidence type="ECO:0000256" key="12">
    <source>
        <dbReference type="ARBA" id="ARBA00023136"/>
    </source>
</evidence>
<dbReference type="Gene3D" id="1.10.630.10">
    <property type="entry name" value="Cytochrome P450"/>
    <property type="match status" value="1"/>
</dbReference>
<dbReference type="PROSITE" id="PS00086">
    <property type="entry name" value="CYTOCHROME_P450"/>
    <property type="match status" value="1"/>
</dbReference>
<evidence type="ECO:0000313" key="16">
    <source>
        <dbReference type="Proteomes" id="UP000313359"/>
    </source>
</evidence>
<keyword evidence="9 14" id="KW-0560">Oxidoreductase</keyword>
<evidence type="ECO:0000256" key="3">
    <source>
        <dbReference type="ARBA" id="ARBA00005179"/>
    </source>
</evidence>
<dbReference type="STRING" id="1328759.A0A5C2SCU8"/>
<dbReference type="OrthoDB" id="2789670at2759"/>
<dbReference type="PRINTS" id="PR00463">
    <property type="entry name" value="EP450I"/>
</dbReference>
<dbReference type="SUPFAM" id="SSF48264">
    <property type="entry name" value="Cytochrome P450"/>
    <property type="match status" value="1"/>
</dbReference>
<dbReference type="GO" id="GO:0020037">
    <property type="term" value="F:heme binding"/>
    <property type="evidence" value="ECO:0007669"/>
    <property type="project" value="InterPro"/>
</dbReference>
<evidence type="ECO:0000256" key="5">
    <source>
        <dbReference type="ARBA" id="ARBA00022617"/>
    </source>
</evidence>
<evidence type="ECO:0000256" key="11">
    <source>
        <dbReference type="ARBA" id="ARBA00023033"/>
    </source>
</evidence>
<evidence type="ECO:0000256" key="13">
    <source>
        <dbReference type="PIRSR" id="PIRSR602401-1"/>
    </source>
</evidence>
<accession>A0A5C2SCU8</accession>
<dbReference type="GO" id="GO:0004497">
    <property type="term" value="F:monooxygenase activity"/>
    <property type="evidence" value="ECO:0007669"/>
    <property type="project" value="UniProtKB-KW"/>
</dbReference>
<evidence type="ECO:0000256" key="14">
    <source>
        <dbReference type="RuleBase" id="RU000461"/>
    </source>
</evidence>
<evidence type="ECO:0000256" key="2">
    <source>
        <dbReference type="ARBA" id="ARBA00004167"/>
    </source>
</evidence>
<dbReference type="PANTHER" id="PTHR46300">
    <property type="entry name" value="P450, PUTATIVE (EUROFUNG)-RELATED-RELATED"/>
    <property type="match status" value="1"/>
</dbReference>
<keyword evidence="12" id="KW-0472">Membrane</keyword>
<gene>
    <name evidence="15" type="ORF">L227DRAFT_523970</name>
</gene>
<dbReference type="InterPro" id="IPR017972">
    <property type="entry name" value="Cyt_P450_CS"/>
</dbReference>
<evidence type="ECO:0000256" key="10">
    <source>
        <dbReference type="ARBA" id="ARBA00023004"/>
    </source>
</evidence>
<dbReference type="InterPro" id="IPR001128">
    <property type="entry name" value="Cyt_P450"/>
</dbReference>
<sequence>MFTQVQPQTLISVLIFALALYLRSWIRWRSRTGGARLPPGPRGLPLVGNLFNAPKSKPWIGYRDLSLIHGNIVHVNILGQHMVALNTADVIDELLEKRSAITSDRKDSILVDLTGHDMTFTFHPHGQRWRQHRRMFWQHFTARAVLEYRDVQRNTARRFLALLLKDSSHFKEHIRYTFASSILKIIYDIDAAEKDDQYISKVDATLEGLSQGLVPGKYMVEFLPFLRHLPAWVPGAGFQKDFARWRAAGLALKNEPFAYVKQSLDRGNANHSVVGRLLTTGSGADGTPAEDVEDVIKNVAVIAIEGGSDTTFSALQTVFLAISLHPEVMDKAHAELDAVVGPHRLPDFDDRDGLVYVNALIKEALRWYNVVPLSIPHRMLKDDEFHGYFIPEGTLLLPNIWACMHDPEVYVNPDEFHPERFIRDGKLDPSIRDPVNFVFGFGRRICPGRHFAEDSLFINVASVLHTFDITPPLDEHEQPIKVVPDMTDGLLSYPENVQCIIKPRSPEAASLIMGHEALAALCT</sequence>
<keyword evidence="6" id="KW-0812">Transmembrane</keyword>
<dbReference type="Proteomes" id="UP000313359">
    <property type="component" value="Unassembled WGS sequence"/>
</dbReference>
<dbReference type="PRINTS" id="PR00385">
    <property type="entry name" value="P450"/>
</dbReference>
<dbReference type="PANTHER" id="PTHR46300:SF7">
    <property type="entry name" value="P450, PUTATIVE (EUROFUNG)-RELATED"/>
    <property type="match status" value="1"/>
</dbReference>
<comment type="pathway">
    <text evidence="3">Secondary metabolite biosynthesis.</text>
</comment>
<name>A0A5C2SCU8_9APHY</name>
<dbReference type="GO" id="GO:0016705">
    <property type="term" value="F:oxidoreductase activity, acting on paired donors, with incorporation or reduction of molecular oxygen"/>
    <property type="evidence" value="ECO:0007669"/>
    <property type="project" value="InterPro"/>
</dbReference>
<dbReference type="GO" id="GO:0016020">
    <property type="term" value="C:membrane"/>
    <property type="evidence" value="ECO:0007669"/>
    <property type="project" value="UniProtKB-SubCell"/>
</dbReference>
<evidence type="ECO:0000256" key="6">
    <source>
        <dbReference type="ARBA" id="ARBA00022692"/>
    </source>
</evidence>
<evidence type="ECO:0000313" key="15">
    <source>
        <dbReference type="EMBL" id="RPD61603.1"/>
    </source>
</evidence>
<dbReference type="CDD" id="cd11065">
    <property type="entry name" value="CYP64-like"/>
    <property type="match status" value="1"/>
</dbReference>
<dbReference type="InterPro" id="IPR036396">
    <property type="entry name" value="Cyt_P450_sf"/>
</dbReference>
<dbReference type="InterPro" id="IPR050364">
    <property type="entry name" value="Cytochrome_P450_fung"/>
</dbReference>